<dbReference type="EMBL" id="JADKFW010000004">
    <property type="protein sequence ID" value="MBK9717501.1"/>
    <property type="molecule type" value="Genomic_DNA"/>
</dbReference>
<dbReference type="SUPFAM" id="SSF51261">
    <property type="entry name" value="Duplicated hybrid motif"/>
    <property type="match status" value="1"/>
</dbReference>
<dbReference type="AlphaFoldDB" id="A0A9D7S9R5"/>
<gene>
    <name evidence="4" type="ORF">IPO85_08310</name>
</gene>
<sequence length="301" mass="34023">MVFDWKKLKKQILDHLAKRFLFILRNEDTFEELGSYKVTLLNIYVLASSIVVFVGILLFLLIILTPFKKYIPGYGDVKNQSEYIVLERKIESLENEVRSQDTYMASIRRMLTGNPESIQEATKDVNIKQEVANPVQKIKEDSLLRIAFETNNNSSNQKAILPNRNINIRKEPNFAMALNEINFVTPLRGTLGAAYKPEKEHYGIDVIAPANSPIKATLAGSIIQSDWSVENGHTIAIQHNNNIVSIYKHNSALLKRFGAHVKAGEVIAIIGNTGTLTEGPHLHFELWYNGSSVNPVNYVRF</sequence>
<keyword evidence="2" id="KW-0812">Transmembrane</keyword>
<keyword evidence="2" id="KW-0472">Membrane</keyword>
<evidence type="ECO:0000259" key="3">
    <source>
        <dbReference type="Pfam" id="PF01551"/>
    </source>
</evidence>
<dbReference type="InterPro" id="IPR050570">
    <property type="entry name" value="Cell_wall_metabolism_enzyme"/>
</dbReference>
<feature type="transmembrane region" description="Helical" evidence="2">
    <location>
        <begin position="43"/>
        <end position="64"/>
    </location>
</feature>
<dbReference type="Pfam" id="PF01551">
    <property type="entry name" value="Peptidase_M23"/>
    <property type="match status" value="1"/>
</dbReference>
<evidence type="ECO:0000256" key="2">
    <source>
        <dbReference type="SAM" id="Phobius"/>
    </source>
</evidence>
<organism evidence="4 5">
    <name type="scientific">Candidatus Defluviibacterium haderslevense</name>
    <dbReference type="NCBI Taxonomy" id="2981993"/>
    <lineage>
        <taxon>Bacteria</taxon>
        <taxon>Pseudomonadati</taxon>
        <taxon>Bacteroidota</taxon>
        <taxon>Saprospiria</taxon>
        <taxon>Saprospirales</taxon>
        <taxon>Saprospiraceae</taxon>
        <taxon>Candidatus Defluviibacterium</taxon>
    </lineage>
</organism>
<dbReference type="InterPro" id="IPR016047">
    <property type="entry name" value="M23ase_b-sheet_dom"/>
</dbReference>
<dbReference type="PANTHER" id="PTHR21666:SF289">
    <property type="entry name" value="L-ALA--D-GLU ENDOPEPTIDASE"/>
    <property type="match status" value="1"/>
</dbReference>
<keyword evidence="1" id="KW-0732">Signal</keyword>
<dbReference type="InterPro" id="IPR011055">
    <property type="entry name" value="Dup_hybrid_motif"/>
</dbReference>
<proteinExistence type="predicted"/>
<reference evidence="4 5" key="1">
    <citation type="submission" date="2020-10" db="EMBL/GenBank/DDBJ databases">
        <title>Connecting structure to function with the recovery of over 1000 high-quality activated sludge metagenome-assembled genomes encoding full-length rRNA genes using long-read sequencing.</title>
        <authorList>
            <person name="Singleton C.M."/>
            <person name="Petriglieri F."/>
            <person name="Kristensen J.M."/>
            <person name="Kirkegaard R.H."/>
            <person name="Michaelsen T.Y."/>
            <person name="Andersen M.H."/>
            <person name="Karst S.M."/>
            <person name="Dueholm M.S."/>
            <person name="Nielsen P.H."/>
            <person name="Albertsen M."/>
        </authorList>
    </citation>
    <scope>NUCLEOTIDE SEQUENCE [LARGE SCALE GENOMIC DNA]</scope>
    <source>
        <strain evidence="4">Ribe_18-Q3-R11-54_BAT3C.373</strain>
    </source>
</reference>
<dbReference type="PANTHER" id="PTHR21666">
    <property type="entry name" value="PEPTIDASE-RELATED"/>
    <property type="match status" value="1"/>
</dbReference>
<evidence type="ECO:0000313" key="4">
    <source>
        <dbReference type="EMBL" id="MBK9717501.1"/>
    </source>
</evidence>
<comment type="caution">
    <text evidence="4">The sequence shown here is derived from an EMBL/GenBank/DDBJ whole genome shotgun (WGS) entry which is preliminary data.</text>
</comment>
<name>A0A9D7S9R5_9BACT</name>
<dbReference type="CDD" id="cd12797">
    <property type="entry name" value="M23_peptidase"/>
    <property type="match status" value="1"/>
</dbReference>
<protein>
    <submittedName>
        <fullName evidence="4">M23 family metallopeptidase</fullName>
    </submittedName>
</protein>
<feature type="domain" description="M23ase beta-sheet core" evidence="3">
    <location>
        <begin position="200"/>
        <end position="295"/>
    </location>
</feature>
<evidence type="ECO:0000256" key="1">
    <source>
        <dbReference type="ARBA" id="ARBA00022729"/>
    </source>
</evidence>
<accession>A0A9D7S9R5</accession>
<dbReference type="Gene3D" id="2.70.70.10">
    <property type="entry name" value="Glucose Permease (Domain IIA)"/>
    <property type="match status" value="1"/>
</dbReference>
<dbReference type="Proteomes" id="UP000808349">
    <property type="component" value="Unassembled WGS sequence"/>
</dbReference>
<dbReference type="GO" id="GO:0004222">
    <property type="term" value="F:metalloendopeptidase activity"/>
    <property type="evidence" value="ECO:0007669"/>
    <property type="project" value="TreeGrafter"/>
</dbReference>
<keyword evidence="2" id="KW-1133">Transmembrane helix</keyword>
<evidence type="ECO:0000313" key="5">
    <source>
        <dbReference type="Proteomes" id="UP000808349"/>
    </source>
</evidence>